<protein>
    <recommendedName>
        <fullName evidence="5">Ankyrin repeat protein</fullName>
    </recommendedName>
</protein>
<dbReference type="Pfam" id="PF12796">
    <property type="entry name" value="Ank_2"/>
    <property type="match status" value="1"/>
</dbReference>
<reference evidence="4" key="1">
    <citation type="journal article" date="2020" name="Stud. Mycol.">
        <title>101 Dothideomycetes genomes: A test case for predicting lifestyles and emergence of pathogens.</title>
        <authorList>
            <person name="Haridas S."/>
            <person name="Albert R."/>
            <person name="Binder M."/>
            <person name="Bloem J."/>
            <person name="LaButti K."/>
            <person name="Salamov A."/>
            <person name="Andreopoulos B."/>
            <person name="Baker S."/>
            <person name="Barry K."/>
            <person name="Bills G."/>
            <person name="Bluhm B."/>
            <person name="Cannon C."/>
            <person name="Castanera R."/>
            <person name="Culley D."/>
            <person name="Daum C."/>
            <person name="Ezra D."/>
            <person name="Gonzalez J."/>
            <person name="Henrissat B."/>
            <person name="Kuo A."/>
            <person name="Liang C."/>
            <person name="Lipzen A."/>
            <person name="Lutzoni F."/>
            <person name="Magnuson J."/>
            <person name="Mondo S."/>
            <person name="Nolan M."/>
            <person name="Ohm R."/>
            <person name="Pangilinan J."/>
            <person name="Park H.-J."/>
            <person name="Ramirez L."/>
            <person name="Alfaro M."/>
            <person name="Sun H."/>
            <person name="Tritt A."/>
            <person name="Yoshinaga Y."/>
            <person name="Zwiers L.-H."/>
            <person name="Turgeon B."/>
            <person name="Goodwin S."/>
            <person name="Spatafora J."/>
            <person name="Crous P."/>
            <person name="Grigoriev I."/>
        </authorList>
    </citation>
    <scope>NUCLEOTIDE SEQUENCE [LARGE SCALE GENOMIC DNA]</scope>
    <source>
        <strain evidence="4">CBS 304.66</strain>
    </source>
</reference>
<dbReference type="AlphaFoldDB" id="A0A9P4KA66"/>
<comment type="caution">
    <text evidence="3">The sequence shown here is derived from an EMBL/GenBank/DDBJ whole genome shotgun (WGS) entry which is preliminary data.</text>
</comment>
<dbReference type="Gene3D" id="1.25.40.20">
    <property type="entry name" value="Ankyrin repeat-containing domain"/>
    <property type="match status" value="1"/>
</dbReference>
<accession>A0A9P4KA66</accession>
<dbReference type="PROSITE" id="PS50088">
    <property type="entry name" value="ANK_REPEAT"/>
    <property type="match status" value="1"/>
</dbReference>
<feature type="repeat" description="ANK" evidence="1">
    <location>
        <begin position="81"/>
        <end position="103"/>
    </location>
</feature>
<sequence length="233" mass="26869">MEDNSLADLRRLILEACRYDNSTLLEEVIEEIAERAEKEGRTRRDYVAEVLNYMGEKSEEEKYRRSYRDKNHIREKDKRSYGLTYLHIAAEYGSYDVVETLLDQFDVEIDGKDTSVYNGEGDTPLHKAVRFVNSKPPSQWEDLGYPLIYLLVDAGCNPMEKNMGLCTPKDLVDPTNTALIEFLADAEKEYEKAEKAKDEKVEMERVEQKHKLALQDAIVEDKDESTGIPSDNE</sequence>
<dbReference type="SUPFAM" id="SSF48403">
    <property type="entry name" value="Ankyrin repeat"/>
    <property type="match status" value="1"/>
</dbReference>
<keyword evidence="1" id="KW-0040">ANK repeat</keyword>
<dbReference type="SMART" id="SM00248">
    <property type="entry name" value="ANK"/>
    <property type="match status" value="2"/>
</dbReference>
<keyword evidence="2" id="KW-0175">Coiled coil</keyword>
<feature type="coiled-coil region" evidence="2">
    <location>
        <begin position="176"/>
        <end position="216"/>
    </location>
</feature>
<dbReference type="Proteomes" id="UP000800093">
    <property type="component" value="Unassembled WGS sequence"/>
</dbReference>
<dbReference type="PROSITE" id="PS50297">
    <property type="entry name" value="ANK_REP_REGION"/>
    <property type="match status" value="1"/>
</dbReference>
<name>A0A9P4KA66_9PLEO</name>
<dbReference type="InterPro" id="IPR036770">
    <property type="entry name" value="Ankyrin_rpt-contain_sf"/>
</dbReference>
<proteinExistence type="predicted"/>
<gene>
    <name evidence="3" type="ORF">CC78DRAFT_532791</name>
</gene>
<evidence type="ECO:0000313" key="4">
    <source>
        <dbReference type="Proteomes" id="UP000800093"/>
    </source>
</evidence>
<dbReference type="OrthoDB" id="9995210at2759"/>
<evidence type="ECO:0008006" key="5">
    <source>
        <dbReference type="Google" id="ProtNLM"/>
    </source>
</evidence>
<dbReference type="EMBL" id="ML986612">
    <property type="protein sequence ID" value="KAF2264916.1"/>
    <property type="molecule type" value="Genomic_DNA"/>
</dbReference>
<evidence type="ECO:0000313" key="3">
    <source>
        <dbReference type="EMBL" id="KAF2264916.1"/>
    </source>
</evidence>
<organism evidence="3 4">
    <name type="scientific">Lojkania enalia</name>
    <dbReference type="NCBI Taxonomy" id="147567"/>
    <lineage>
        <taxon>Eukaryota</taxon>
        <taxon>Fungi</taxon>
        <taxon>Dikarya</taxon>
        <taxon>Ascomycota</taxon>
        <taxon>Pezizomycotina</taxon>
        <taxon>Dothideomycetes</taxon>
        <taxon>Pleosporomycetidae</taxon>
        <taxon>Pleosporales</taxon>
        <taxon>Pleosporales incertae sedis</taxon>
        <taxon>Lojkania</taxon>
    </lineage>
</organism>
<evidence type="ECO:0000256" key="1">
    <source>
        <dbReference type="PROSITE-ProRule" id="PRU00023"/>
    </source>
</evidence>
<evidence type="ECO:0000256" key="2">
    <source>
        <dbReference type="SAM" id="Coils"/>
    </source>
</evidence>
<dbReference type="InterPro" id="IPR002110">
    <property type="entry name" value="Ankyrin_rpt"/>
</dbReference>
<keyword evidence="4" id="KW-1185">Reference proteome</keyword>